<feature type="compositionally biased region" description="Basic residues" evidence="7">
    <location>
        <begin position="628"/>
        <end position="638"/>
    </location>
</feature>
<sequence length="656" mass="70348">MRRVAACCFARGLAMKTNAQRHDGPADGVGPPIEIAGIADQLAAGDIVHARHRARLIGTGADEVLLASGTLDADTLAHAASRHLGVGFAPLAGGATAGKANPSPADLAAMLRSGMMRAADGRLVIAARGRALRELGGRLTARPELRASILLTTPERLAAYARRRFSEALAEHAALGLRRLQPRASAGTLGASRLAFAGLAGLLALVPFVLAEAPGPLVVLLASLVGAVLLGWTILRLAACLGSPPDPFPAPLRDDRQLPAYSLIIALYREARVVPQLVAAIEALDYPKEKLQVLLVIEPDDPATAFALACHARHPCFEVITAPDIAPRTKPKALNVALPFARGAYVGVFDAEDIPEPDQLRHACAVFASRGGARIGCVQARLAIDNMEDGWITRQFAAEYASHFDVLLPMLGACRLPFPLGGTSNHFRRAALEAAGGWDPFNVTEDADLGIRLARHGWQAAVIASTTDEEAPRRWQAWLRQRTRWYKGWMQTLLVHGRHPLALTRQVGCGSSAAFFVLLGGGVAAAMIHPFFLLTLAWNLLLGRPAPLDTAAFAVEGIGLAVFLVGYPGALLCTALGMRRRRMGGLWRVLPLMPVYWLMMSLAAWRAVLQLVCAPQLWEKTDHGLARTSRRRARKVRLVRPTNSGADRRRPRPAGA</sequence>
<dbReference type="PANTHER" id="PTHR43867">
    <property type="entry name" value="CELLULOSE SYNTHASE CATALYTIC SUBUNIT A [UDP-FORMING]"/>
    <property type="match status" value="1"/>
</dbReference>
<feature type="transmembrane region" description="Helical" evidence="8">
    <location>
        <begin position="217"/>
        <end position="235"/>
    </location>
</feature>
<keyword evidence="3 9" id="KW-0808">Transferase</keyword>
<keyword evidence="4 8" id="KW-0812">Transmembrane</keyword>
<proteinExistence type="predicted"/>
<evidence type="ECO:0000256" key="5">
    <source>
        <dbReference type="ARBA" id="ARBA00022989"/>
    </source>
</evidence>
<reference evidence="9 10" key="1">
    <citation type="submission" date="2017-08" db="EMBL/GenBank/DDBJ databases">
        <title>Infants hospitalized years apart are colonized by the same room-sourced microbial strains.</title>
        <authorList>
            <person name="Brooks B."/>
            <person name="Olm M.R."/>
            <person name="Firek B.A."/>
            <person name="Baker R."/>
            <person name="Thomas B.C."/>
            <person name="Morowitz M.J."/>
            <person name="Banfield J.F."/>
        </authorList>
    </citation>
    <scope>NUCLEOTIDE SEQUENCE [LARGE SCALE GENOMIC DNA]</scope>
    <source>
        <strain evidence="9">S2_005_001_R2_27</strain>
    </source>
</reference>
<evidence type="ECO:0000256" key="7">
    <source>
        <dbReference type="SAM" id="MobiDB-lite"/>
    </source>
</evidence>
<feature type="transmembrane region" description="Helical" evidence="8">
    <location>
        <begin position="513"/>
        <end position="538"/>
    </location>
</feature>
<dbReference type="SUPFAM" id="SSF53448">
    <property type="entry name" value="Nucleotide-diphospho-sugar transferases"/>
    <property type="match status" value="1"/>
</dbReference>
<evidence type="ECO:0000256" key="3">
    <source>
        <dbReference type="ARBA" id="ARBA00022679"/>
    </source>
</evidence>
<dbReference type="InterPro" id="IPR029044">
    <property type="entry name" value="Nucleotide-diphossugar_trans"/>
</dbReference>
<evidence type="ECO:0000256" key="8">
    <source>
        <dbReference type="SAM" id="Phobius"/>
    </source>
</evidence>
<name>A0A2W5SKN0_ANCNO</name>
<evidence type="ECO:0000256" key="2">
    <source>
        <dbReference type="ARBA" id="ARBA00022676"/>
    </source>
</evidence>
<dbReference type="Pfam" id="PF13641">
    <property type="entry name" value="Glyco_tranf_2_3"/>
    <property type="match status" value="1"/>
</dbReference>
<dbReference type="GO" id="GO:0016757">
    <property type="term" value="F:glycosyltransferase activity"/>
    <property type="evidence" value="ECO:0007669"/>
    <property type="project" value="UniProtKB-KW"/>
</dbReference>
<feature type="transmembrane region" description="Helical" evidence="8">
    <location>
        <begin position="558"/>
        <end position="577"/>
    </location>
</feature>
<gene>
    <name evidence="9" type="ORF">DI549_07970</name>
</gene>
<dbReference type="Proteomes" id="UP000248887">
    <property type="component" value="Unassembled WGS sequence"/>
</dbReference>
<protein>
    <submittedName>
        <fullName evidence="9">Glycosyltransferase</fullName>
    </submittedName>
</protein>
<dbReference type="AlphaFoldDB" id="A0A2W5SKN0"/>
<organism evidence="9 10">
    <name type="scientific">Ancylobacter novellus</name>
    <name type="common">Thiobacillus novellus</name>
    <dbReference type="NCBI Taxonomy" id="921"/>
    <lineage>
        <taxon>Bacteria</taxon>
        <taxon>Pseudomonadati</taxon>
        <taxon>Pseudomonadota</taxon>
        <taxon>Alphaproteobacteria</taxon>
        <taxon>Hyphomicrobiales</taxon>
        <taxon>Xanthobacteraceae</taxon>
        <taxon>Ancylobacter</taxon>
    </lineage>
</organism>
<comment type="caution">
    <text evidence="9">The sequence shown here is derived from an EMBL/GenBank/DDBJ whole genome shotgun (WGS) entry which is preliminary data.</text>
</comment>
<feature type="region of interest" description="Disordered" evidence="7">
    <location>
        <begin position="628"/>
        <end position="656"/>
    </location>
</feature>
<evidence type="ECO:0000256" key="4">
    <source>
        <dbReference type="ARBA" id="ARBA00022692"/>
    </source>
</evidence>
<feature type="transmembrane region" description="Helical" evidence="8">
    <location>
        <begin position="188"/>
        <end position="211"/>
    </location>
</feature>
<keyword evidence="2" id="KW-0328">Glycosyltransferase</keyword>
<evidence type="ECO:0000313" key="10">
    <source>
        <dbReference type="Proteomes" id="UP000248887"/>
    </source>
</evidence>
<accession>A0A2W5SKN0</accession>
<evidence type="ECO:0000256" key="6">
    <source>
        <dbReference type="ARBA" id="ARBA00023136"/>
    </source>
</evidence>
<dbReference type="PANTHER" id="PTHR43867:SF2">
    <property type="entry name" value="CELLULOSE SYNTHASE CATALYTIC SUBUNIT A [UDP-FORMING]"/>
    <property type="match status" value="1"/>
</dbReference>
<dbReference type="Gene3D" id="3.90.550.10">
    <property type="entry name" value="Spore Coat Polysaccharide Biosynthesis Protein SpsA, Chain A"/>
    <property type="match status" value="1"/>
</dbReference>
<evidence type="ECO:0000256" key="1">
    <source>
        <dbReference type="ARBA" id="ARBA00004141"/>
    </source>
</evidence>
<evidence type="ECO:0000313" key="9">
    <source>
        <dbReference type="EMBL" id="PZQ83407.1"/>
    </source>
</evidence>
<comment type="subcellular location">
    <subcellularLocation>
        <location evidence="1">Membrane</location>
        <topology evidence="1">Multi-pass membrane protein</topology>
    </subcellularLocation>
</comment>
<keyword evidence="5 8" id="KW-1133">Transmembrane helix</keyword>
<dbReference type="InterPro" id="IPR050321">
    <property type="entry name" value="Glycosyltr_2/OpgH_subfam"/>
</dbReference>
<feature type="transmembrane region" description="Helical" evidence="8">
    <location>
        <begin position="589"/>
        <end position="608"/>
    </location>
</feature>
<dbReference type="EMBL" id="QFQD01000019">
    <property type="protein sequence ID" value="PZQ83407.1"/>
    <property type="molecule type" value="Genomic_DNA"/>
</dbReference>
<dbReference type="GO" id="GO:0016020">
    <property type="term" value="C:membrane"/>
    <property type="evidence" value="ECO:0007669"/>
    <property type="project" value="UniProtKB-SubCell"/>
</dbReference>
<keyword evidence="6 8" id="KW-0472">Membrane</keyword>